<protein>
    <submittedName>
        <fullName evidence="1">Cobalt chelatase</fullName>
    </submittedName>
</protein>
<proteinExistence type="predicted"/>
<dbReference type="EMBL" id="LVWL01000019">
    <property type="protein sequence ID" value="ORI07778.1"/>
    <property type="molecule type" value="Genomic_DNA"/>
</dbReference>
<organism evidence="1 2">
    <name type="scientific">Campylobacter concisus</name>
    <dbReference type="NCBI Taxonomy" id="199"/>
    <lineage>
        <taxon>Bacteria</taxon>
        <taxon>Pseudomonadati</taxon>
        <taxon>Campylobacterota</taxon>
        <taxon>Epsilonproteobacteria</taxon>
        <taxon>Campylobacterales</taxon>
        <taxon>Campylobacteraceae</taxon>
        <taxon>Campylobacter</taxon>
    </lineage>
</organism>
<comment type="caution">
    <text evidence="1">The sequence shown here is derived from an EMBL/GenBank/DDBJ whole genome shotgun (WGS) entry which is preliminary data.</text>
</comment>
<dbReference type="RefSeq" id="WP_072594129.1">
    <property type="nucleotide sequence ID" value="NZ_CP049237.1"/>
</dbReference>
<evidence type="ECO:0000313" key="2">
    <source>
        <dbReference type="Proteomes" id="UP000192671"/>
    </source>
</evidence>
<accession>A0A1L9R1U4</accession>
<dbReference type="Proteomes" id="UP000192671">
    <property type="component" value="Unassembled WGS sequence"/>
</dbReference>
<reference evidence="1 2" key="1">
    <citation type="journal article" date="2017" name="Gene Rep">
        <title>The ribosomal RNA operon (rrn) of Campylobacter concisus supports molecular typing to genomospecies level.</title>
        <authorList>
            <person name="Huq M."/>
            <person name="Van T.T.H."/>
            <person name="Gurtler V."/>
            <person name="Elshagmani E."/>
            <person name="Allemailem K.S."/>
            <person name="Smooker P.M."/>
            <person name="Istivan T.S."/>
        </authorList>
    </citation>
    <scope>NUCLEOTIDE SEQUENCE [LARGE SCALE GENOMIC DNA]</scope>
    <source>
        <strain evidence="1 2">RCH 26</strain>
    </source>
</reference>
<dbReference type="OrthoDB" id="5361725at2"/>
<sequence>MEKKEIANLLEIELRTLYNWEKSRPKLYNFIMENINSTQENASKIDELKKYFEKLSDIEQEYFLSSLKVKVLEKEIKQTETYK</sequence>
<gene>
    <name evidence="1" type="ORF">A3835_04580</name>
</gene>
<dbReference type="AlphaFoldDB" id="A0A1L9R1U4"/>
<name>A0A1L9R1U4_9BACT</name>
<evidence type="ECO:0000313" key="1">
    <source>
        <dbReference type="EMBL" id="ORI07778.1"/>
    </source>
</evidence>